<evidence type="ECO:0000313" key="1">
    <source>
        <dbReference type="EMBL" id="MCA9377048.1"/>
    </source>
</evidence>
<accession>A0A955I5F7</accession>
<gene>
    <name evidence="1" type="ORF">KC685_03960</name>
</gene>
<organism evidence="1 2">
    <name type="scientific">Candidatus Dojkabacteria bacterium</name>
    <dbReference type="NCBI Taxonomy" id="2099670"/>
    <lineage>
        <taxon>Bacteria</taxon>
        <taxon>Candidatus Dojkabacteria</taxon>
    </lineage>
</organism>
<evidence type="ECO:0000313" key="2">
    <source>
        <dbReference type="Proteomes" id="UP000741282"/>
    </source>
</evidence>
<reference evidence="1" key="2">
    <citation type="journal article" date="2021" name="Microbiome">
        <title>Successional dynamics and alternative stable states in a saline activated sludge microbial community over 9 years.</title>
        <authorList>
            <person name="Wang Y."/>
            <person name="Ye J."/>
            <person name="Ju F."/>
            <person name="Liu L."/>
            <person name="Boyd J.A."/>
            <person name="Deng Y."/>
            <person name="Parks D.H."/>
            <person name="Jiang X."/>
            <person name="Yin X."/>
            <person name="Woodcroft B.J."/>
            <person name="Tyson G.W."/>
            <person name="Hugenholtz P."/>
            <person name="Polz M.F."/>
            <person name="Zhang T."/>
        </authorList>
    </citation>
    <scope>NUCLEOTIDE SEQUENCE</scope>
    <source>
        <strain evidence="1">HKST-UBA17</strain>
    </source>
</reference>
<comment type="caution">
    <text evidence="1">The sequence shown here is derived from an EMBL/GenBank/DDBJ whole genome shotgun (WGS) entry which is preliminary data.</text>
</comment>
<sequence length="199" mass="22613">MSDSKNLFALTWEHYGKLINDLWVNLQKELNSKNIKIDAIVAILREGGFTALPLAYKLNTYKILTIQYKYRLFDGGSELQYVAGLQDTTYLLPESPVFLLCDTFPCGGKTKFLAIEKIKEKYPNAKFVFVSLIQDKTVESHKDILGSAYAFDVNDKWETSHPLFKELGIANDALNVCLPWENAGEEIASVEGKKWEYSN</sequence>
<proteinExistence type="predicted"/>
<dbReference type="Gene3D" id="3.40.50.2020">
    <property type="match status" value="1"/>
</dbReference>
<protein>
    <submittedName>
        <fullName evidence="1">Phosphoribosyltransferase</fullName>
    </submittedName>
</protein>
<name>A0A955I5F7_9BACT</name>
<keyword evidence="1" id="KW-0328">Glycosyltransferase</keyword>
<dbReference type="SUPFAM" id="SSF53271">
    <property type="entry name" value="PRTase-like"/>
    <property type="match status" value="1"/>
</dbReference>
<dbReference type="EMBL" id="JAGQLN010000015">
    <property type="protein sequence ID" value="MCA9377048.1"/>
    <property type="molecule type" value="Genomic_DNA"/>
</dbReference>
<dbReference type="InterPro" id="IPR029057">
    <property type="entry name" value="PRTase-like"/>
</dbReference>
<keyword evidence="1" id="KW-0808">Transferase</keyword>
<dbReference type="GO" id="GO:0016757">
    <property type="term" value="F:glycosyltransferase activity"/>
    <property type="evidence" value="ECO:0007669"/>
    <property type="project" value="UniProtKB-KW"/>
</dbReference>
<dbReference type="Proteomes" id="UP000741282">
    <property type="component" value="Unassembled WGS sequence"/>
</dbReference>
<dbReference type="AlphaFoldDB" id="A0A955I5F7"/>
<reference evidence="1" key="1">
    <citation type="submission" date="2020-04" db="EMBL/GenBank/DDBJ databases">
        <authorList>
            <person name="Zhang T."/>
        </authorList>
    </citation>
    <scope>NUCLEOTIDE SEQUENCE</scope>
    <source>
        <strain evidence="1">HKST-UBA17</strain>
    </source>
</reference>